<proteinExistence type="predicted"/>
<dbReference type="InterPro" id="IPR008936">
    <property type="entry name" value="Rho_GTPase_activation_prot"/>
</dbReference>
<dbReference type="SUPFAM" id="SSF81296">
    <property type="entry name" value="E set domains"/>
    <property type="match status" value="1"/>
</dbReference>
<dbReference type="Pfam" id="PF20170">
    <property type="entry name" value="Plexin_RBD"/>
    <property type="match status" value="1"/>
</dbReference>
<feature type="compositionally biased region" description="Basic and acidic residues" evidence="2">
    <location>
        <begin position="404"/>
        <end position="415"/>
    </location>
</feature>
<organism evidence="7 8">
    <name type="scientific">Ciona savignyi</name>
    <name type="common">Pacific transparent sea squirt</name>
    <dbReference type="NCBI Taxonomy" id="51511"/>
    <lineage>
        <taxon>Eukaryota</taxon>
        <taxon>Metazoa</taxon>
        <taxon>Chordata</taxon>
        <taxon>Tunicata</taxon>
        <taxon>Ascidiacea</taxon>
        <taxon>Phlebobranchia</taxon>
        <taxon>Cionidae</taxon>
        <taxon>Ciona</taxon>
    </lineage>
</organism>
<evidence type="ECO:0000256" key="1">
    <source>
        <dbReference type="SAM" id="Coils"/>
    </source>
</evidence>
<evidence type="ECO:0000259" key="5">
    <source>
        <dbReference type="Pfam" id="PF08337"/>
    </source>
</evidence>
<feature type="coiled-coil region" evidence="1">
    <location>
        <begin position="101"/>
        <end position="128"/>
    </location>
</feature>
<dbReference type="InterPro" id="IPR013548">
    <property type="entry name" value="Plexin_cytoplasmic_RasGAP_dom"/>
</dbReference>
<reference evidence="8" key="1">
    <citation type="submission" date="2003-08" db="EMBL/GenBank/DDBJ databases">
        <authorList>
            <person name="Birren B."/>
            <person name="Nusbaum C."/>
            <person name="Abebe A."/>
            <person name="Abouelleil A."/>
            <person name="Adekoya E."/>
            <person name="Ait-zahra M."/>
            <person name="Allen N."/>
            <person name="Allen T."/>
            <person name="An P."/>
            <person name="Anderson M."/>
            <person name="Anderson S."/>
            <person name="Arachchi H."/>
            <person name="Armbruster J."/>
            <person name="Bachantsang P."/>
            <person name="Baldwin J."/>
            <person name="Barry A."/>
            <person name="Bayul T."/>
            <person name="Blitshsteyn B."/>
            <person name="Bloom T."/>
            <person name="Blye J."/>
            <person name="Boguslavskiy L."/>
            <person name="Borowsky M."/>
            <person name="Boukhgalter B."/>
            <person name="Brunache A."/>
            <person name="Butler J."/>
            <person name="Calixte N."/>
            <person name="Calvo S."/>
            <person name="Camarata J."/>
            <person name="Campo K."/>
            <person name="Chang J."/>
            <person name="Cheshatsang Y."/>
            <person name="Citroen M."/>
            <person name="Collymore A."/>
            <person name="Considine T."/>
            <person name="Cook A."/>
            <person name="Cooke P."/>
            <person name="Corum B."/>
            <person name="Cuomo C."/>
            <person name="David R."/>
            <person name="Dawoe T."/>
            <person name="Degray S."/>
            <person name="Dodge S."/>
            <person name="Dooley K."/>
            <person name="Dorje P."/>
            <person name="Dorjee K."/>
            <person name="Dorris L."/>
            <person name="Duffey N."/>
            <person name="Dupes A."/>
            <person name="Elkins T."/>
            <person name="Engels R."/>
            <person name="Erickson J."/>
            <person name="Farina A."/>
            <person name="Faro S."/>
            <person name="Ferreira P."/>
            <person name="Fischer H."/>
            <person name="Fitzgerald M."/>
            <person name="Foley K."/>
            <person name="Gage D."/>
            <person name="Galagan J."/>
            <person name="Gearin G."/>
            <person name="Gnerre S."/>
            <person name="Gnirke A."/>
            <person name="Goyette A."/>
            <person name="Graham J."/>
            <person name="Grandbois E."/>
            <person name="Gyaltsen K."/>
            <person name="Hafez N."/>
            <person name="Hagopian D."/>
            <person name="Hagos B."/>
            <person name="Hall J."/>
            <person name="Hatcher B."/>
            <person name="Heller A."/>
            <person name="Higgins H."/>
            <person name="Honan T."/>
            <person name="Horn A."/>
            <person name="Houde N."/>
            <person name="Hughes L."/>
            <person name="Hulme W."/>
            <person name="Husby E."/>
            <person name="Iliev I."/>
            <person name="Jaffe D."/>
            <person name="Jones C."/>
            <person name="Kamal M."/>
            <person name="Kamat A."/>
            <person name="Kamvysselis M."/>
            <person name="Karlsson E."/>
            <person name="Kells C."/>
            <person name="Kieu A."/>
            <person name="Kisner P."/>
            <person name="Kodira C."/>
            <person name="Kulbokas E."/>
            <person name="Labutti K."/>
            <person name="Lama D."/>
            <person name="Landers T."/>
            <person name="Leger J."/>
            <person name="Levine S."/>
            <person name="Lewis D."/>
            <person name="Lewis T."/>
            <person name="Lindblad-toh K."/>
            <person name="Liu X."/>
            <person name="Lokyitsang T."/>
            <person name="Lokyitsang Y."/>
            <person name="Lucien O."/>
            <person name="Lui A."/>
            <person name="Ma L.J."/>
            <person name="Mabbitt R."/>
            <person name="Macdonald J."/>
            <person name="Maclean C."/>
            <person name="Major J."/>
            <person name="Manning J."/>
            <person name="Marabella R."/>
            <person name="Maru K."/>
            <person name="Matthews C."/>
            <person name="Mauceli E."/>
            <person name="Mccarthy M."/>
            <person name="Mcdonough S."/>
            <person name="Mcghee T."/>
            <person name="Meldrim J."/>
            <person name="Meneus L."/>
            <person name="Mesirov J."/>
            <person name="Mihalev A."/>
            <person name="Mihova T."/>
            <person name="Mikkelsen T."/>
            <person name="Mlenga V."/>
            <person name="Moru K."/>
            <person name="Mozes J."/>
            <person name="Mulrain L."/>
            <person name="Munson G."/>
            <person name="Naylor J."/>
            <person name="Newes C."/>
            <person name="Nguyen C."/>
            <person name="Nguyen N."/>
            <person name="Nguyen T."/>
            <person name="Nicol R."/>
            <person name="Nielsen C."/>
            <person name="Nizzari M."/>
            <person name="Norbu C."/>
            <person name="Norbu N."/>
            <person name="O'donnell P."/>
            <person name="Okoawo O."/>
            <person name="O'leary S."/>
            <person name="Omotosho B."/>
            <person name="O'neill K."/>
            <person name="Osman S."/>
            <person name="Parker S."/>
            <person name="Perrin D."/>
            <person name="Phunkhang P."/>
            <person name="Piqani B."/>
            <person name="Purcell S."/>
            <person name="Rachupka T."/>
            <person name="Ramasamy U."/>
            <person name="Rameau R."/>
            <person name="Ray V."/>
            <person name="Raymond C."/>
            <person name="Retta R."/>
            <person name="Richardson S."/>
            <person name="Rise C."/>
            <person name="Rodriguez J."/>
            <person name="Rogers J."/>
            <person name="Rogov P."/>
            <person name="Rutman M."/>
            <person name="Schupbach R."/>
            <person name="Seaman C."/>
            <person name="Settipalli S."/>
            <person name="Sharpe T."/>
            <person name="Sheridan J."/>
            <person name="Sherpa N."/>
            <person name="Shi J."/>
            <person name="Smirnov S."/>
            <person name="Smith C."/>
            <person name="Sougnez C."/>
            <person name="Spencer B."/>
            <person name="Stalker J."/>
            <person name="Stange-thomann N."/>
            <person name="Stavropoulos S."/>
            <person name="Stetson K."/>
            <person name="Stone C."/>
            <person name="Stone S."/>
            <person name="Stubbs M."/>
            <person name="Talamas J."/>
            <person name="Tchuinga P."/>
            <person name="Tenzing P."/>
            <person name="Tesfaye S."/>
            <person name="Theodore J."/>
            <person name="Thoulutsang Y."/>
            <person name="Topham K."/>
            <person name="Towey S."/>
            <person name="Tsamla T."/>
            <person name="Tsomo N."/>
            <person name="Vallee D."/>
            <person name="Vassiliev H."/>
            <person name="Venkataraman V."/>
            <person name="Vinson J."/>
            <person name="Vo A."/>
            <person name="Wade C."/>
            <person name="Wang S."/>
            <person name="Wangchuk T."/>
            <person name="Wangdi T."/>
            <person name="Whittaker C."/>
            <person name="Wilkinson J."/>
            <person name="Wu Y."/>
            <person name="Wyman D."/>
            <person name="Yadav S."/>
            <person name="Yang S."/>
            <person name="Yang X."/>
            <person name="Yeager S."/>
            <person name="Yee E."/>
            <person name="Young G."/>
            <person name="Zainoun J."/>
            <person name="Zembeck L."/>
            <person name="Zimmer A."/>
            <person name="Zody M."/>
            <person name="Lander E."/>
        </authorList>
    </citation>
    <scope>NUCLEOTIDE SEQUENCE [LARGE SCALE GENOMIC DNA]</scope>
</reference>
<dbReference type="AlphaFoldDB" id="H2YK50"/>
<dbReference type="CDD" id="cd12790">
    <property type="entry name" value="RasGAP_plexin_A"/>
    <property type="match status" value="1"/>
</dbReference>
<dbReference type="Gene3D" id="3.10.20.90">
    <property type="entry name" value="Phosphatidylinositol 3-kinase Catalytic Subunit, Chain A, domain 1"/>
    <property type="match status" value="1"/>
</dbReference>
<dbReference type="OMA" id="EVDIEWR"/>
<dbReference type="InterPro" id="IPR046800">
    <property type="entry name" value="Plexin_RBD"/>
</dbReference>
<dbReference type="CDD" id="cd00603">
    <property type="entry name" value="IPT_PCSR"/>
    <property type="match status" value="1"/>
</dbReference>
<sequence>QGSNLCPINNDCDIIMTSVKIGEWDCNVTNVNYDTVTCIPPSAENGDYNVVVTTGGFTQTIGKLVYNSDQKFPMTILVVVVVMVVVLAIVIGVVCIYRRRANESDQEVKNMQVQMDKMESKVANICREAFAELQTDMSELDTVAGSTGIPYLEYRVYLMRVLFPDPLTADQQHSLLLSNARTNSHRRGRAHALDEFNRLLENKVFMMSLIRCLEQQRSFTMKDKFVVRLIMVILHDRLHYATEILEDLLADLIRKNMEGRNHPKLLLRRTESVAEKMLTHWFSILLYRFVVECAGEPLFMLCRAIRQQVDKGPIDSYTGEARYSLSEDKLLRQDVEHRTITLRVSNYMDTDHPDFVVRALSCDSVSQVKRKILDVAYTNVPYSVRPHPDEVDIEWRQTNGSTTMRDDDSTSKSEGEWTQVNTLEHYGLSDGSLVSILPRKHNSLLNYSMMSSGSKSNHKHNGSGTSLPRHKQSSRSGTPTIPQDGTKYFHLVSSNGDQDQREGTDRSNKMVSEIYLTRLLTTKGTIQKYVDDLFETIFSVVQRGHALPLAVKHMFDFLDHQADIHGITDPEIVHTWKSNCLPLRFWVNLIKNPEFVYDINKSPIVDCYLSVIAQTFMDSCSTAEHKLGKESPSNKLLYAKDIPAYKQWVERYYADISNMQQLNHKDLMAFLAEESFIHQRDFNTQAALSQLYTFVEKYSGQILESLDNNPEAKRQALLQRMVDVCGNLKG</sequence>
<dbReference type="GO" id="GO:0002116">
    <property type="term" value="C:semaphorin receptor complex"/>
    <property type="evidence" value="ECO:0007669"/>
    <property type="project" value="TreeGrafter"/>
</dbReference>
<dbReference type="FunFam" id="1.10.506.10:FF:000005">
    <property type="entry name" value="Plexin A1"/>
    <property type="match status" value="1"/>
</dbReference>
<name>H2YK50_CIOSA</name>
<dbReference type="Pfam" id="PF08337">
    <property type="entry name" value="Plexin_cytopl"/>
    <property type="match status" value="1"/>
</dbReference>
<dbReference type="InParanoid" id="H2YK50"/>
<dbReference type="PANTHER" id="PTHR22625:SF70">
    <property type="entry name" value="PLEXIN A, ISOFORM A"/>
    <property type="match status" value="1"/>
</dbReference>
<feature type="region of interest" description="Disordered" evidence="2">
    <location>
        <begin position="447"/>
        <end position="507"/>
    </location>
</feature>
<dbReference type="InterPro" id="IPR014756">
    <property type="entry name" value="Ig_E-set"/>
</dbReference>
<reference evidence="7" key="2">
    <citation type="submission" date="2025-08" db="UniProtKB">
        <authorList>
            <consortium name="Ensembl"/>
        </authorList>
    </citation>
    <scope>IDENTIFICATION</scope>
</reference>
<feature type="domain" description="Plexin cytoplasmic RhoGTPase-binding" evidence="6">
    <location>
        <begin position="325"/>
        <end position="435"/>
    </location>
</feature>
<protein>
    <recommendedName>
        <fullName evidence="9">Plexin cytoplasmic RasGAP domain-containing protein</fullName>
    </recommendedName>
</protein>
<evidence type="ECO:0000256" key="3">
    <source>
        <dbReference type="SAM" id="Phobius"/>
    </source>
</evidence>
<accession>H2YK50</accession>
<feature type="domain" description="IPT/TIG" evidence="4">
    <location>
        <begin position="16"/>
        <end position="60"/>
    </location>
</feature>
<feature type="transmembrane region" description="Helical" evidence="3">
    <location>
        <begin position="74"/>
        <end position="97"/>
    </location>
</feature>
<dbReference type="InterPro" id="IPR002909">
    <property type="entry name" value="IPT_dom"/>
</dbReference>
<dbReference type="SUPFAM" id="SSF48350">
    <property type="entry name" value="GTPase activation domain, GAP"/>
    <property type="match status" value="1"/>
</dbReference>
<feature type="region of interest" description="Disordered" evidence="2">
    <location>
        <begin position="396"/>
        <end position="416"/>
    </location>
</feature>
<dbReference type="InterPro" id="IPR031148">
    <property type="entry name" value="Plexin"/>
</dbReference>
<keyword evidence="3" id="KW-1133">Transmembrane helix</keyword>
<evidence type="ECO:0008006" key="9">
    <source>
        <dbReference type="Google" id="ProtNLM"/>
    </source>
</evidence>
<keyword evidence="8" id="KW-1185">Reference proteome</keyword>
<dbReference type="eggNOG" id="KOG3610">
    <property type="taxonomic scope" value="Eukaryota"/>
</dbReference>
<feature type="compositionally biased region" description="Basic and acidic residues" evidence="2">
    <location>
        <begin position="498"/>
        <end position="507"/>
    </location>
</feature>
<dbReference type="Gene3D" id="2.60.40.10">
    <property type="entry name" value="Immunoglobulins"/>
    <property type="match status" value="1"/>
</dbReference>
<dbReference type="GO" id="GO:0017154">
    <property type="term" value="F:semaphorin receptor activity"/>
    <property type="evidence" value="ECO:0007669"/>
    <property type="project" value="InterPro"/>
</dbReference>
<dbReference type="GO" id="GO:0005886">
    <property type="term" value="C:plasma membrane"/>
    <property type="evidence" value="ECO:0007669"/>
    <property type="project" value="TreeGrafter"/>
</dbReference>
<dbReference type="Ensembl" id="ENSCSAVT00000005777.1">
    <property type="protein sequence ID" value="ENSCSAVP00000005702.1"/>
    <property type="gene ID" value="ENSCSAVG00000003391.1"/>
</dbReference>
<dbReference type="STRING" id="51511.ENSCSAVP00000005702"/>
<dbReference type="Proteomes" id="UP000007875">
    <property type="component" value="Unassembled WGS sequence"/>
</dbReference>
<evidence type="ECO:0000313" key="7">
    <source>
        <dbReference type="Ensembl" id="ENSCSAVP00000005702.1"/>
    </source>
</evidence>
<evidence type="ECO:0000313" key="8">
    <source>
        <dbReference type="Proteomes" id="UP000007875"/>
    </source>
</evidence>
<feature type="domain" description="Plexin cytoplasmic RasGAP" evidence="5">
    <location>
        <begin position="148"/>
        <end position="702"/>
    </location>
</feature>
<dbReference type="Gene3D" id="1.10.506.10">
    <property type="entry name" value="GTPase Activation - p120gap, domain 1"/>
    <property type="match status" value="1"/>
</dbReference>
<evidence type="ECO:0000259" key="6">
    <source>
        <dbReference type="Pfam" id="PF20170"/>
    </source>
</evidence>
<dbReference type="Pfam" id="PF01833">
    <property type="entry name" value="TIG"/>
    <property type="match status" value="1"/>
</dbReference>
<keyword evidence="3" id="KW-0472">Membrane</keyword>
<dbReference type="GeneTree" id="ENSGT01150000286928"/>
<dbReference type="PANTHER" id="PTHR22625">
    <property type="entry name" value="PLEXIN"/>
    <property type="match status" value="1"/>
</dbReference>
<evidence type="ECO:0000256" key="2">
    <source>
        <dbReference type="SAM" id="MobiDB-lite"/>
    </source>
</evidence>
<feature type="compositionally biased region" description="Polar residues" evidence="2">
    <location>
        <begin position="474"/>
        <end position="483"/>
    </location>
</feature>
<keyword evidence="3" id="KW-0812">Transmembrane</keyword>
<dbReference type="InterPro" id="IPR013783">
    <property type="entry name" value="Ig-like_fold"/>
</dbReference>
<keyword evidence="1" id="KW-0175">Coiled coil</keyword>
<dbReference type="GO" id="GO:0030334">
    <property type="term" value="P:regulation of cell migration"/>
    <property type="evidence" value="ECO:0007669"/>
    <property type="project" value="TreeGrafter"/>
</dbReference>
<evidence type="ECO:0000259" key="4">
    <source>
        <dbReference type="Pfam" id="PF01833"/>
    </source>
</evidence>
<reference evidence="7" key="3">
    <citation type="submission" date="2025-09" db="UniProtKB">
        <authorList>
            <consortium name="Ensembl"/>
        </authorList>
    </citation>
    <scope>IDENTIFICATION</scope>
</reference>